<dbReference type="PROSITE" id="PS51309">
    <property type="entry name" value="PABC"/>
    <property type="match status" value="1"/>
</dbReference>
<evidence type="ECO:0000313" key="5">
    <source>
        <dbReference type="Proteomes" id="UP000186817"/>
    </source>
</evidence>
<dbReference type="PROSITE" id="PS50994">
    <property type="entry name" value="INTEGRASE"/>
    <property type="match status" value="1"/>
</dbReference>
<dbReference type="AlphaFoldDB" id="A0A1Q9F658"/>
<dbReference type="InterPro" id="IPR012337">
    <property type="entry name" value="RNaseH-like_sf"/>
</dbReference>
<feature type="region of interest" description="Disordered" evidence="1">
    <location>
        <begin position="630"/>
        <end position="659"/>
    </location>
</feature>
<dbReference type="Gene3D" id="1.10.1900.10">
    <property type="entry name" value="c-terminal domain of poly(a) binding protein"/>
    <property type="match status" value="1"/>
</dbReference>
<feature type="compositionally biased region" description="Basic residues" evidence="1">
    <location>
        <begin position="650"/>
        <end position="659"/>
    </location>
</feature>
<sequence length="946" mass="102590">MARMRAAEHENQVLRTRLQAVAPEGSRQSEHQSIEAPQIPPPVSPEPAPSPPSVNQQVIPGLNVSLAALATMPPAQQGQLLYDTLVPLVRALDESHAGIIVDVLLQGQGMDVIAMLRDPEVLARSVAAVQDQLGLSISSGAAEHQPQTQQEDSAFQTIARSIEQLQELQKQDGLLEQATAALDAAPFMEGEFDRLLLPDQDLASEEELRAALDDPEDPVLKECKDDDGSGVGSIPLGEGHQEEEEEEQDDEEEEVEVPEDDGDGEPGGAAAKEGAMIDRIVDELKSGVDTEVLLFCTPMFTNKSAEIRSAIQEFVLWLRLYNLPVRRVHSDRSKEFMTRQTREWLLQHSILPTFAEPGDKRSNGTAEAGVRMVKCRTRTLLAGSTLPVETWPLAATTACALQRAKQLGLQHAALAPLGTKVLAKDRKYHQERADVTSSWSEWLYGGLSPNTHNAHVLVRVEGGKLKFLHTRSVRIPEEPPEDVMPHLEADIAESPRRRVRGKSTVASVVGLCGASHEKSEFVEFAALRPTLSGSAAMATVPPAPQTQSLHEQSDPEPSHQASVSSAVSAATPLAHSLTQHVVEEPGTLVEGKSPVIKEGGWSERLGLSGGEVEFNVHWDLDLRVRDSDVHPVQSGTIDSSHRDCRDDRHGRKKGPRRHNALPALPEEWRSRINAQELRVLDGDAGCVDASVAWEHSDHTSSGFMPRRVGDLLLRPAGGPTVVVGDGDQVAPQLHKTEPSYLKDPETVLASLTEPLQVVYTIDPADAAAHLDRWLGAIQKEVDAVQVAVHRVLPGTDEYRSLVQDPAVVRVPTKLVYTVKPPQQGSAAVADEAIGSVLENPDAYSRRKARLVCCGNFAPQTGMAAYASGSTPDALRLVLTEASLNAWCAAILDITSAFLATPVPTDGSMPRVVVTPPGAVKRLKLAQDQELWLLVRALYGLREAPRL</sequence>
<dbReference type="InterPro" id="IPR036053">
    <property type="entry name" value="PABP-dom"/>
</dbReference>
<feature type="region of interest" description="Disordered" evidence="1">
    <location>
        <begin position="1"/>
        <end position="56"/>
    </location>
</feature>
<feature type="domain" description="PABC" evidence="3">
    <location>
        <begin position="61"/>
        <end position="138"/>
    </location>
</feature>
<gene>
    <name evidence="4" type="primary">TY4B-H</name>
    <name evidence="4" type="ORF">AK812_SmicGene608</name>
</gene>
<feature type="compositionally biased region" description="Basic and acidic residues" evidence="1">
    <location>
        <begin position="639"/>
        <end position="649"/>
    </location>
</feature>
<organism evidence="4 5">
    <name type="scientific">Symbiodinium microadriaticum</name>
    <name type="common">Dinoflagellate</name>
    <name type="synonym">Zooxanthella microadriatica</name>
    <dbReference type="NCBI Taxonomy" id="2951"/>
    <lineage>
        <taxon>Eukaryota</taxon>
        <taxon>Sar</taxon>
        <taxon>Alveolata</taxon>
        <taxon>Dinophyceae</taxon>
        <taxon>Suessiales</taxon>
        <taxon>Symbiodiniaceae</taxon>
        <taxon>Symbiodinium</taxon>
    </lineage>
</organism>
<proteinExistence type="predicted"/>
<feature type="compositionally biased region" description="Basic and acidic residues" evidence="1">
    <location>
        <begin position="1"/>
        <end position="12"/>
    </location>
</feature>
<evidence type="ECO:0000256" key="1">
    <source>
        <dbReference type="SAM" id="MobiDB-lite"/>
    </source>
</evidence>
<dbReference type="GO" id="GO:0003723">
    <property type="term" value="F:RNA binding"/>
    <property type="evidence" value="ECO:0007669"/>
    <property type="project" value="InterPro"/>
</dbReference>
<dbReference type="GO" id="GO:0015074">
    <property type="term" value="P:DNA integration"/>
    <property type="evidence" value="ECO:0007669"/>
    <property type="project" value="InterPro"/>
</dbReference>
<comment type="caution">
    <text evidence="4">The sequence shown here is derived from an EMBL/GenBank/DDBJ whole genome shotgun (WGS) entry which is preliminary data.</text>
</comment>
<keyword evidence="5" id="KW-1185">Reference proteome</keyword>
<dbReference type="SUPFAM" id="SSF63570">
    <property type="entry name" value="PABC (PABP) domain"/>
    <property type="match status" value="1"/>
</dbReference>
<dbReference type="Gene3D" id="3.30.420.10">
    <property type="entry name" value="Ribonuclease H-like superfamily/Ribonuclease H"/>
    <property type="match status" value="1"/>
</dbReference>
<dbReference type="OrthoDB" id="424458at2759"/>
<dbReference type="InterPro" id="IPR036397">
    <property type="entry name" value="RNaseH_sf"/>
</dbReference>
<feature type="compositionally biased region" description="Basic and acidic residues" evidence="1">
    <location>
        <begin position="209"/>
        <end position="227"/>
    </location>
</feature>
<dbReference type="SUPFAM" id="SSF53098">
    <property type="entry name" value="Ribonuclease H-like"/>
    <property type="match status" value="1"/>
</dbReference>
<evidence type="ECO:0000313" key="4">
    <source>
        <dbReference type="EMBL" id="OLQ15151.1"/>
    </source>
</evidence>
<dbReference type="InterPro" id="IPR002004">
    <property type="entry name" value="PABP_HYD_C"/>
</dbReference>
<accession>A0A1Q9F658</accession>
<dbReference type="Proteomes" id="UP000186817">
    <property type="component" value="Unassembled WGS sequence"/>
</dbReference>
<dbReference type="EMBL" id="LSRX01000006">
    <property type="protein sequence ID" value="OLQ15151.1"/>
    <property type="molecule type" value="Genomic_DNA"/>
</dbReference>
<feature type="compositionally biased region" description="Acidic residues" evidence="1">
    <location>
        <begin position="241"/>
        <end position="264"/>
    </location>
</feature>
<feature type="domain" description="Integrase catalytic" evidence="2">
    <location>
        <begin position="328"/>
        <end position="424"/>
    </location>
</feature>
<feature type="region of interest" description="Disordered" evidence="1">
    <location>
        <begin position="209"/>
        <end position="274"/>
    </location>
</feature>
<evidence type="ECO:0000259" key="2">
    <source>
        <dbReference type="PROSITE" id="PS50994"/>
    </source>
</evidence>
<feature type="compositionally biased region" description="Pro residues" evidence="1">
    <location>
        <begin position="38"/>
        <end position="52"/>
    </location>
</feature>
<dbReference type="InterPro" id="IPR001584">
    <property type="entry name" value="Integrase_cat-core"/>
</dbReference>
<feature type="compositionally biased region" description="Low complexity" evidence="1">
    <location>
        <begin position="561"/>
        <end position="570"/>
    </location>
</feature>
<evidence type="ECO:0000259" key="3">
    <source>
        <dbReference type="PROSITE" id="PS51309"/>
    </source>
</evidence>
<name>A0A1Q9F658_SYMMI</name>
<protein>
    <submittedName>
        <fullName evidence="4">Transposon Ty4-H Gag-Pol polyprotein</fullName>
    </submittedName>
</protein>
<reference evidence="4 5" key="1">
    <citation type="submission" date="2016-02" db="EMBL/GenBank/DDBJ databases">
        <title>Genome analysis of coral dinoflagellate symbionts highlights evolutionary adaptations to a symbiotic lifestyle.</title>
        <authorList>
            <person name="Aranda M."/>
            <person name="Li Y."/>
            <person name="Liew Y.J."/>
            <person name="Baumgarten S."/>
            <person name="Simakov O."/>
            <person name="Wilson M."/>
            <person name="Piel J."/>
            <person name="Ashoor H."/>
            <person name="Bougouffa S."/>
            <person name="Bajic V.B."/>
            <person name="Ryu T."/>
            <person name="Ravasi T."/>
            <person name="Bayer T."/>
            <person name="Micklem G."/>
            <person name="Kim H."/>
            <person name="Bhak J."/>
            <person name="Lajeunesse T.C."/>
            <person name="Voolstra C.R."/>
        </authorList>
    </citation>
    <scope>NUCLEOTIDE SEQUENCE [LARGE SCALE GENOMIC DNA]</scope>
    <source>
        <strain evidence="4 5">CCMP2467</strain>
    </source>
</reference>
<feature type="region of interest" description="Disordered" evidence="1">
    <location>
        <begin position="536"/>
        <end position="570"/>
    </location>
</feature>